<keyword evidence="2" id="KW-1185">Reference proteome</keyword>
<comment type="caution">
    <text evidence="1">The sequence shown here is derived from an EMBL/GenBank/DDBJ whole genome shotgun (WGS) entry which is preliminary data.</text>
</comment>
<evidence type="ECO:0000313" key="1">
    <source>
        <dbReference type="EMBL" id="MPC27863.1"/>
    </source>
</evidence>
<dbReference type="Proteomes" id="UP000324222">
    <property type="component" value="Unassembled WGS sequence"/>
</dbReference>
<protein>
    <submittedName>
        <fullName evidence="1">Uncharacterized protein</fullName>
    </submittedName>
</protein>
<reference evidence="1 2" key="1">
    <citation type="submission" date="2019-05" db="EMBL/GenBank/DDBJ databases">
        <title>Another draft genome of Portunus trituberculatus and its Hox gene families provides insights of decapod evolution.</title>
        <authorList>
            <person name="Jeong J.-H."/>
            <person name="Song I."/>
            <person name="Kim S."/>
            <person name="Choi T."/>
            <person name="Kim D."/>
            <person name="Ryu S."/>
            <person name="Kim W."/>
        </authorList>
    </citation>
    <scope>NUCLEOTIDE SEQUENCE [LARGE SCALE GENOMIC DNA]</scope>
    <source>
        <tissue evidence="1">Muscle</tissue>
    </source>
</reference>
<dbReference type="EMBL" id="VSRR010001815">
    <property type="protein sequence ID" value="MPC27863.1"/>
    <property type="molecule type" value="Genomic_DNA"/>
</dbReference>
<gene>
    <name evidence="1" type="ORF">E2C01_021050</name>
</gene>
<accession>A0A5B7E3M4</accession>
<name>A0A5B7E3M4_PORTR</name>
<evidence type="ECO:0000313" key="2">
    <source>
        <dbReference type="Proteomes" id="UP000324222"/>
    </source>
</evidence>
<proteinExistence type="predicted"/>
<organism evidence="1 2">
    <name type="scientific">Portunus trituberculatus</name>
    <name type="common">Swimming crab</name>
    <name type="synonym">Neptunus trituberculatus</name>
    <dbReference type="NCBI Taxonomy" id="210409"/>
    <lineage>
        <taxon>Eukaryota</taxon>
        <taxon>Metazoa</taxon>
        <taxon>Ecdysozoa</taxon>
        <taxon>Arthropoda</taxon>
        <taxon>Crustacea</taxon>
        <taxon>Multicrustacea</taxon>
        <taxon>Malacostraca</taxon>
        <taxon>Eumalacostraca</taxon>
        <taxon>Eucarida</taxon>
        <taxon>Decapoda</taxon>
        <taxon>Pleocyemata</taxon>
        <taxon>Brachyura</taxon>
        <taxon>Eubrachyura</taxon>
        <taxon>Portunoidea</taxon>
        <taxon>Portunidae</taxon>
        <taxon>Portuninae</taxon>
        <taxon>Portunus</taxon>
    </lineage>
</organism>
<sequence>MLECVGATVRGWVGSGEVVDVAGVAGGWGGRGDWGRRGMGVVGRALYRVRFLNLLGSAPEYKQSFKIFAILNPFNTRTHFYLEISVRLDHSIDITKGL</sequence>
<dbReference type="AlphaFoldDB" id="A0A5B7E3M4"/>